<dbReference type="EMBL" id="CAJVCH010008048">
    <property type="protein sequence ID" value="CAG7662349.1"/>
    <property type="molecule type" value="Genomic_DNA"/>
</dbReference>
<evidence type="ECO:0000313" key="1">
    <source>
        <dbReference type="EMBL" id="CAG7662349.1"/>
    </source>
</evidence>
<keyword evidence="2" id="KW-1185">Reference proteome</keyword>
<feature type="non-terminal residue" evidence="1">
    <location>
        <position position="1"/>
    </location>
</feature>
<name>A0A8J2J3M8_9HEXA</name>
<gene>
    <name evidence="1" type="ORF">AFUS01_LOCUS1446</name>
</gene>
<dbReference type="AlphaFoldDB" id="A0A8J2J3M8"/>
<reference evidence="1" key="1">
    <citation type="submission" date="2021-06" db="EMBL/GenBank/DDBJ databases">
        <authorList>
            <person name="Hodson N. C."/>
            <person name="Mongue J. A."/>
            <person name="Jaron S. K."/>
        </authorList>
    </citation>
    <scope>NUCLEOTIDE SEQUENCE</scope>
</reference>
<accession>A0A8J2J3M8</accession>
<sequence>ETQQVKLSYLGTERLVADVLTKPVEGRQFQPNVDLLVLTEKNGDNHAIPQ</sequence>
<protein>
    <submittedName>
        <fullName evidence="1">Uncharacterized protein</fullName>
    </submittedName>
</protein>
<comment type="caution">
    <text evidence="1">The sequence shown here is derived from an EMBL/GenBank/DDBJ whole genome shotgun (WGS) entry which is preliminary data.</text>
</comment>
<dbReference type="Proteomes" id="UP000708208">
    <property type="component" value="Unassembled WGS sequence"/>
</dbReference>
<organism evidence="1 2">
    <name type="scientific">Allacma fusca</name>
    <dbReference type="NCBI Taxonomy" id="39272"/>
    <lineage>
        <taxon>Eukaryota</taxon>
        <taxon>Metazoa</taxon>
        <taxon>Ecdysozoa</taxon>
        <taxon>Arthropoda</taxon>
        <taxon>Hexapoda</taxon>
        <taxon>Collembola</taxon>
        <taxon>Symphypleona</taxon>
        <taxon>Sminthuridae</taxon>
        <taxon>Allacma</taxon>
    </lineage>
</organism>
<proteinExistence type="predicted"/>
<evidence type="ECO:0000313" key="2">
    <source>
        <dbReference type="Proteomes" id="UP000708208"/>
    </source>
</evidence>